<keyword evidence="6" id="KW-0812">Transmembrane</keyword>
<dbReference type="GO" id="GO:0016042">
    <property type="term" value="P:lipid catabolic process"/>
    <property type="evidence" value="ECO:0007669"/>
    <property type="project" value="UniProtKB-UniRule"/>
</dbReference>
<keyword evidence="1 4" id="KW-0378">Hydrolase</keyword>
<comment type="caution">
    <text evidence="8">The sequence shown here is derived from an EMBL/GenBank/DDBJ whole genome shotgun (WGS) entry which is preliminary data.</text>
</comment>
<evidence type="ECO:0000256" key="1">
    <source>
        <dbReference type="ARBA" id="ARBA00022801"/>
    </source>
</evidence>
<evidence type="ECO:0000256" key="6">
    <source>
        <dbReference type="SAM" id="Phobius"/>
    </source>
</evidence>
<evidence type="ECO:0000256" key="4">
    <source>
        <dbReference type="PROSITE-ProRule" id="PRU01161"/>
    </source>
</evidence>
<organism evidence="8 9">
    <name type="scientific">Posidoniimonas corsicana</name>
    <dbReference type="NCBI Taxonomy" id="1938618"/>
    <lineage>
        <taxon>Bacteria</taxon>
        <taxon>Pseudomonadati</taxon>
        <taxon>Planctomycetota</taxon>
        <taxon>Planctomycetia</taxon>
        <taxon>Pirellulales</taxon>
        <taxon>Lacipirellulaceae</taxon>
        <taxon>Posidoniimonas</taxon>
    </lineage>
</organism>
<protein>
    <submittedName>
        <fullName evidence="8">Patatin-like phospholipase</fullName>
    </submittedName>
</protein>
<accession>A0A5C5VEI8</accession>
<dbReference type="InterPro" id="IPR050301">
    <property type="entry name" value="NTE"/>
</dbReference>
<dbReference type="EMBL" id="SIHJ01000001">
    <property type="protein sequence ID" value="TWT37064.1"/>
    <property type="molecule type" value="Genomic_DNA"/>
</dbReference>
<evidence type="ECO:0000256" key="2">
    <source>
        <dbReference type="ARBA" id="ARBA00022963"/>
    </source>
</evidence>
<reference evidence="8 9" key="1">
    <citation type="submission" date="2019-02" db="EMBL/GenBank/DDBJ databases">
        <title>Deep-cultivation of Planctomycetes and their phenomic and genomic characterization uncovers novel biology.</title>
        <authorList>
            <person name="Wiegand S."/>
            <person name="Jogler M."/>
            <person name="Boedeker C."/>
            <person name="Pinto D."/>
            <person name="Vollmers J."/>
            <person name="Rivas-Marin E."/>
            <person name="Kohn T."/>
            <person name="Peeters S.H."/>
            <person name="Heuer A."/>
            <person name="Rast P."/>
            <person name="Oberbeckmann S."/>
            <person name="Bunk B."/>
            <person name="Jeske O."/>
            <person name="Meyerdierks A."/>
            <person name="Storesund J.E."/>
            <person name="Kallscheuer N."/>
            <person name="Luecker S."/>
            <person name="Lage O.M."/>
            <person name="Pohl T."/>
            <person name="Merkel B.J."/>
            <person name="Hornburger P."/>
            <person name="Mueller R.-W."/>
            <person name="Bruemmer F."/>
            <person name="Labrenz M."/>
            <person name="Spormann A.M."/>
            <person name="Op Den Camp H."/>
            <person name="Overmann J."/>
            <person name="Amann R."/>
            <person name="Jetten M.S.M."/>
            <person name="Mascher T."/>
            <person name="Medema M.H."/>
            <person name="Devos D.P."/>
            <person name="Kaster A.-K."/>
            <person name="Ovreas L."/>
            <person name="Rohde M."/>
            <person name="Galperin M.Y."/>
            <person name="Jogler C."/>
        </authorList>
    </citation>
    <scope>NUCLEOTIDE SEQUENCE [LARGE SCALE GENOMIC DNA]</scope>
    <source>
        <strain evidence="8 9">KOR34</strain>
    </source>
</reference>
<keyword evidence="2 4" id="KW-0442">Lipid degradation</keyword>
<dbReference type="PANTHER" id="PTHR14226">
    <property type="entry name" value="NEUROPATHY TARGET ESTERASE/SWISS CHEESE D.MELANOGASTER"/>
    <property type="match status" value="1"/>
</dbReference>
<dbReference type="AlphaFoldDB" id="A0A5C5VEI8"/>
<dbReference type="GO" id="GO:0016787">
    <property type="term" value="F:hydrolase activity"/>
    <property type="evidence" value="ECO:0007669"/>
    <property type="project" value="UniProtKB-UniRule"/>
</dbReference>
<feature type="active site" description="Proton acceptor" evidence="4">
    <location>
        <position position="218"/>
    </location>
</feature>
<keyword evidence="3 4" id="KW-0443">Lipid metabolism</keyword>
<evidence type="ECO:0000259" key="7">
    <source>
        <dbReference type="PROSITE" id="PS51635"/>
    </source>
</evidence>
<feature type="domain" description="PNPLA" evidence="7">
    <location>
        <begin position="6"/>
        <end position="231"/>
    </location>
</feature>
<feature type="region of interest" description="Disordered" evidence="5">
    <location>
        <begin position="517"/>
        <end position="541"/>
    </location>
</feature>
<dbReference type="PANTHER" id="PTHR14226:SF78">
    <property type="entry name" value="SLR0060 PROTEIN"/>
    <property type="match status" value="1"/>
</dbReference>
<dbReference type="RefSeq" id="WP_146564424.1">
    <property type="nucleotide sequence ID" value="NZ_SIHJ01000001.1"/>
</dbReference>
<keyword evidence="9" id="KW-1185">Reference proteome</keyword>
<dbReference type="PROSITE" id="PS51635">
    <property type="entry name" value="PNPLA"/>
    <property type="match status" value="1"/>
</dbReference>
<dbReference type="Gene3D" id="3.40.1090.10">
    <property type="entry name" value="Cytosolic phospholipase A2 catalytic domain"/>
    <property type="match status" value="2"/>
</dbReference>
<feature type="active site" description="Nucleophile" evidence="4">
    <location>
        <position position="41"/>
    </location>
</feature>
<dbReference type="SUPFAM" id="SSF52151">
    <property type="entry name" value="FabD/lysophospholipase-like"/>
    <property type="match status" value="1"/>
</dbReference>
<sequence length="841" mass="93391">MRIGLALSGGGFRATLYHLGMVRWLRDAGLLTSVSHITSVSGGSVLAAHLALNWDRYCGDEKDFDAAANELVDFVQLDVRNRILRRYPFTLAGGAALRMVGMKPKRRLTRTMLLERHYRRRLFGDTCLHQLPRSPELHILCTNLSGGGLSSFTRDGLLMEERGAGGRSIMRLHEVGLATVPMAVAASSAFPGFFPPLELTAETVGATPGEFQTQFFTDGGVYDNLGIRMYDHLNNRLRESLHEEDFLDVGEAMQAWRQAARAEEATPLRRLVEIGGQLSVDTHVEEPGRFTNGLRRLVASRELHLDLTLQELIYSGAGCAAGGGGDSDAGRLAAGADPPTGAAVGPRFAGSGGASRDAQLRNLDLLAIAFERAAGKEILRPRDRPFDAILASDAGKKIQVSSNERMGGLLGTAMRSSDILMDRVWQLEQEHFRNATGVIFSPITRRVAPELDPTAPHPDVQQQVGHIRTDMDRFSDREISGLLRHGYCVARQSWSDHAPDGAAHSERQQPWDPTPLAAARAAEAAPAAGRAGAPPSYSTLEARKLQDSSRRRYLSLLIAPRDWVTHLYIPVLLVLLGVIPWAVWSWHHHVQVNAMLSGAITQSRHDYDQLLSLLEFGPVEPWAPVDFETADQPLPIFADHGLDMLSDARIVDLRNWRTAGPGDARVYVCRHVSVRKVADMVGPTSLRLQSLWNTQEVQVRCRNRELSPVVRRSPLAAYGGRERFLWEVQLDFSRVAVGETVHLVVETIVQGDAQDRWFSDREWWRYEVDGDPELAAAWILLPTEKGYKDFHVVKYKDRKHAHASLVEPSRKSVIQRGSILNWEVIKPDPEMIYSCRWADGA</sequence>
<evidence type="ECO:0000313" key="8">
    <source>
        <dbReference type="EMBL" id="TWT37064.1"/>
    </source>
</evidence>
<evidence type="ECO:0000313" key="9">
    <source>
        <dbReference type="Proteomes" id="UP000316714"/>
    </source>
</evidence>
<gene>
    <name evidence="8" type="ORF">KOR34_20110</name>
</gene>
<proteinExistence type="predicted"/>
<keyword evidence="6" id="KW-1133">Transmembrane helix</keyword>
<dbReference type="Proteomes" id="UP000316714">
    <property type="component" value="Unassembled WGS sequence"/>
</dbReference>
<feature type="transmembrane region" description="Helical" evidence="6">
    <location>
        <begin position="567"/>
        <end position="586"/>
    </location>
</feature>
<comment type="caution">
    <text evidence="4">Lacks conserved residue(s) required for the propagation of feature annotation.</text>
</comment>
<feature type="compositionally biased region" description="Low complexity" evidence="5">
    <location>
        <begin position="517"/>
        <end position="535"/>
    </location>
</feature>
<dbReference type="InterPro" id="IPR016035">
    <property type="entry name" value="Acyl_Trfase/lysoPLipase"/>
</dbReference>
<dbReference type="OrthoDB" id="9813090at2"/>
<name>A0A5C5VEI8_9BACT</name>
<dbReference type="Pfam" id="PF01734">
    <property type="entry name" value="Patatin"/>
    <property type="match status" value="1"/>
</dbReference>
<feature type="short sequence motif" description="DGA/G" evidence="4">
    <location>
        <begin position="218"/>
        <end position="220"/>
    </location>
</feature>
<keyword evidence="6" id="KW-0472">Membrane</keyword>
<evidence type="ECO:0000256" key="5">
    <source>
        <dbReference type="SAM" id="MobiDB-lite"/>
    </source>
</evidence>
<dbReference type="InterPro" id="IPR002641">
    <property type="entry name" value="PNPLA_dom"/>
</dbReference>
<evidence type="ECO:0000256" key="3">
    <source>
        <dbReference type="ARBA" id="ARBA00023098"/>
    </source>
</evidence>